<reference evidence="4 5" key="1">
    <citation type="submission" date="2016-08" db="EMBL/GenBank/DDBJ databases">
        <title>A Parts List for Fungal Cellulosomes Revealed by Comparative Genomics.</title>
        <authorList>
            <consortium name="DOE Joint Genome Institute"/>
            <person name="Haitjema C.H."/>
            <person name="Gilmore S.P."/>
            <person name="Henske J.K."/>
            <person name="Solomon K.V."/>
            <person name="De Groot R."/>
            <person name="Kuo A."/>
            <person name="Mondo S.J."/>
            <person name="Salamov A.A."/>
            <person name="Labutti K."/>
            <person name="Zhao Z."/>
            <person name="Chiniquy J."/>
            <person name="Barry K."/>
            <person name="Brewer H.M."/>
            <person name="Purvine S.O."/>
            <person name="Wright A.T."/>
            <person name="Boxma B."/>
            <person name="Van Alen T."/>
            <person name="Hackstein J.H."/>
            <person name="Baker S.E."/>
            <person name="Grigoriev I.V."/>
            <person name="O'Malley M.A."/>
        </authorList>
    </citation>
    <scope>NUCLEOTIDE SEQUENCE [LARGE SCALE GENOMIC DNA]</scope>
    <source>
        <strain evidence="4 5">G1</strain>
    </source>
</reference>
<dbReference type="InterPro" id="IPR032477">
    <property type="entry name" value="Glyco_hydro_64"/>
</dbReference>
<feature type="compositionally biased region" description="Pro residues" evidence="1">
    <location>
        <begin position="81"/>
        <end position="104"/>
    </location>
</feature>
<dbReference type="Gene3D" id="2.60.110.10">
    <property type="entry name" value="Thaumatin"/>
    <property type="match status" value="1"/>
</dbReference>
<dbReference type="Pfam" id="PF16483">
    <property type="entry name" value="Glyco_hydro_64"/>
    <property type="match status" value="1"/>
</dbReference>
<dbReference type="InterPro" id="IPR042517">
    <property type="entry name" value="Glyco_hydro_64_N_2"/>
</dbReference>
<dbReference type="PANTHER" id="PTHR38165:SF1">
    <property type="entry name" value="GLUCANASE B"/>
    <property type="match status" value="1"/>
</dbReference>
<evidence type="ECO:0000256" key="1">
    <source>
        <dbReference type="SAM" id="MobiDB-lite"/>
    </source>
</evidence>
<name>A0A1Y2F313_9FUNG</name>
<keyword evidence="2" id="KW-0732">Signal</keyword>
<accession>A0A1Y2F313</accession>
<protein>
    <recommendedName>
        <fullName evidence="3">GH64 domain-containing protein</fullName>
    </recommendedName>
</protein>
<dbReference type="Gene3D" id="3.30.920.50">
    <property type="entry name" value="Beta-1,3-glucanase, C-terminal domain"/>
    <property type="match status" value="1"/>
</dbReference>
<gene>
    <name evidence="4" type="ORF">LY90DRAFT_665011</name>
</gene>
<sequence length="522" mass="58147">MRLINIFTFITTIGLSLAQCPNNLSSCGEACYSPDEYTCDNGVLCSLDMKNCNGACYSPNEYHCENGSLVYGPESGDASPAPVPAPSTPEPPTIPEPPSVPESPPIIEQPSIPEPPSVPEPPSSPSIPSSPGISDNLKPQRDPSIPSKEGKMILQIDNNTGGAWSDDEIYWVVLGRNENHELSYLDLNGDLIKADLSLNDATTPRGNRRYASSIVHKLSERKYVHLPAVESGRMYISYGEPVYITFNDGGYAGPDVNNETDPNANTLFEYFEFTTESINGTITFHGNTTRVDFFSFPYMIRLMNSTGDYDRWEGDTGSRDEIFNAFKNSVSEPFKTLVDDYRIMAPCKTTFNEGKTYGDYYDDYINAFWSKYSQENLEFQCDAGSFKGHVEGNRMLFTKSGDDRTFFVDRPTTQDVLEGRGAFDRGSSSDPDLTRIELVIEAQLCAAFNRGIATEPSKWKDVSSYYKSEMVSNEYSEFFHQHSVTGKAYGFCYDDVNDQSTLLECGNADILIIDLKCFKLML</sequence>
<evidence type="ECO:0000313" key="4">
    <source>
        <dbReference type="EMBL" id="ORY78288.1"/>
    </source>
</evidence>
<feature type="compositionally biased region" description="Pro residues" evidence="1">
    <location>
        <begin position="112"/>
        <end position="125"/>
    </location>
</feature>
<feature type="domain" description="GH64" evidence="3">
    <location>
        <begin position="149"/>
        <end position="517"/>
    </location>
</feature>
<feature type="chain" id="PRO_5013345115" description="GH64 domain-containing protein" evidence="2">
    <location>
        <begin position="19"/>
        <end position="522"/>
    </location>
</feature>
<dbReference type="PANTHER" id="PTHR38165">
    <property type="match status" value="1"/>
</dbReference>
<comment type="caution">
    <text evidence="4">The sequence shown here is derived from an EMBL/GenBank/DDBJ whole genome shotgun (WGS) entry which is preliminary data.</text>
</comment>
<keyword evidence="5" id="KW-1185">Reference proteome</keyword>
<dbReference type="Proteomes" id="UP000193920">
    <property type="component" value="Unassembled WGS sequence"/>
</dbReference>
<evidence type="ECO:0000256" key="2">
    <source>
        <dbReference type="SAM" id="SignalP"/>
    </source>
</evidence>
<evidence type="ECO:0000313" key="5">
    <source>
        <dbReference type="Proteomes" id="UP000193920"/>
    </source>
</evidence>
<dbReference type="InterPro" id="IPR018909">
    <property type="entry name" value="Eng1_septum"/>
</dbReference>
<dbReference type="OrthoDB" id="10058186at2759"/>
<organism evidence="4 5">
    <name type="scientific">Neocallimastix californiae</name>
    <dbReference type="NCBI Taxonomy" id="1754190"/>
    <lineage>
        <taxon>Eukaryota</taxon>
        <taxon>Fungi</taxon>
        <taxon>Fungi incertae sedis</taxon>
        <taxon>Chytridiomycota</taxon>
        <taxon>Chytridiomycota incertae sedis</taxon>
        <taxon>Neocallimastigomycetes</taxon>
        <taxon>Neocallimastigales</taxon>
        <taxon>Neocallimastigaceae</taxon>
        <taxon>Neocallimastix</taxon>
    </lineage>
</organism>
<dbReference type="Pfam" id="PF10645">
    <property type="entry name" value="Carb_bind"/>
    <property type="match status" value="1"/>
</dbReference>
<dbReference type="InterPro" id="IPR037398">
    <property type="entry name" value="Glyco_hydro_64_fam"/>
</dbReference>
<dbReference type="EMBL" id="MCOG01000017">
    <property type="protein sequence ID" value="ORY78288.1"/>
    <property type="molecule type" value="Genomic_DNA"/>
</dbReference>
<feature type="signal peptide" evidence="2">
    <location>
        <begin position="1"/>
        <end position="18"/>
    </location>
</feature>
<evidence type="ECO:0000259" key="3">
    <source>
        <dbReference type="PROSITE" id="PS52006"/>
    </source>
</evidence>
<dbReference type="PROSITE" id="PS52006">
    <property type="entry name" value="GH64"/>
    <property type="match status" value="1"/>
</dbReference>
<dbReference type="GO" id="GO:0030246">
    <property type="term" value="F:carbohydrate binding"/>
    <property type="evidence" value="ECO:0007669"/>
    <property type="project" value="InterPro"/>
</dbReference>
<dbReference type="CDD" id="cd09214">
    <property type="entry name" value="GH64-like"/>
    <property type="match status" value="1"/>
</dbReference>
<dbReference type="AlphaFoldDB" id="A0A1Y2F313"/>
<proteinExistence type="predicted"/>
<feature type="region of interest" description="Disordered" evidence="1">
    <location>
        <begin position="75"/>
        <end position="150"/>
    </location>
</feature>
<dbReference type="InterPro" id="IPR037176">
    <property type="entry name" value="Osmotin/thaumatin-like_sf"/>
</dbReference>